<accession>A0ABW0L584</accession>
<evidence type="ECO:0000256" key="1">
    <source>
        <dbReference type="SAM" id="Phobius"/>
    </source>
</evidence>
<keyword evidence="1" id="KW-0472">Membrane</keyword>
<sequence>MTKLGCHRLQGTSLGFLAGYVDTLGFLALFGLFTAHVTGNFILIGAALADPGSMPILLKFLAFPAFIAGVAAARVLIASCEQREARALRPAFVLELLLLALFMAAGMASVPGATGPDGWAMASGLIGAAAMGAHSATSRLLLGHLAPTSMMTGNVTQMVIDSVDYARGSRDAELDARLGKFAWPLLSFAAGCVIAAFGFHQYGFLALAVPLLILVALIAVGEPAEAS</sequence>
<feature type="transmembrane region" description="Helical" evidence="1">
    <location>
        <begin position="92"/>
        <end position="113"/>
    </location>
</feature>
<dbReference type="Pfam" id="PF06912">
    <property type="entry name" value="DUF1275"/>
    <property type="match status" value="1"/>
</dbReference>
<dbReference type="EMBL" id="JBHSMU010000014">
    <property type="protein sequence ID" value="MFC5460985.1"/>
    <property type="molecule type" value="Genomic_DNA"/>
</dbReference>
<keyword evidence="1" id="KW-0812">Transmembrane</keyword>
<organism evidence="2 3">
    <name type="scientific">Massilia niabensis</name>
    <dbReference type="NCBI Taxonomy" id="544910"/>
    <lineage>
        <taxon>Bacteria</taxon>
        <taxon>Pseudomonadati</taxon>
        <taxon>Pseudomonadota</taxon>
        <taxon>Betaproteobacteria</taxon>
        <taxon>Burkholderiales</taxon>
        <taxon>Oxalobacteraceae</taxon>
        <taxon>Telluria group</taxon>
        <taxon>Massilia</taxon>
    </lineage>
</organism>
<comment type="caution">
    <text evidence="2">The sequence shown here is derived from an EMBL/GenBank/DDBJ whole genome shotgun (WGS) entry which is preliminary data.</text>
</comment>
<dbReference type="RefSeq" id="WP_379784385.1">
    <property type="nucleotide sequence ID" value="NZ_JBHSMU010000014.1"/>
</dbReference>
<proteinExistence type="predicted"/>
<feature type="transmembrane region" description="Helical" evidence="1">
    <location>
        <begin position="56"/>
        <end position="80"/>
    </location>
</feature>
<gene>
    <name evidence="2" type="ORF">ACFPN5_14330</name>
</gene>
<evidence type="ECO:0000313" key="2">
    <source>
        <dbReference type="EMBL" id="MFC5460985.1"/>
    </source>
</evidence>
<reference evidence="3" key="1">
    <citation type="journal article" date="2019" name="Int. J. Syst. Evol. Microbiol.">
        <title>The Global Catalogue of Microorganisms (GCM) 10K type strain sequencing project: providing services to taxonomists for standard genome sequencing and annotation.</title>
        <authorList>
            <consortium name="The Broad Institute Genomics Platform"/>
            <consortium name="The Broad Institute Genome Sequencing Center for Infectious Disease"/>
            <person name="Wu L."/>
            <person name="Ma J."/>
        </authorList>
    </citation>
    <scope>NUCLEOTIDE SEQUENCE [LARGE SCALE GENOMIC DNA]</scope>
    <source>
        <strain evidence="3">KACC 12649</strain>
    </source>
</reference>
<name>A0ABW0L584_9BURK</name>
<keyword evidence="1" id="KW-1133">Transmembrane helix</keyword>
<feature type="transmembrane region" description="Helical" evidence="1">
    <location>
        <begin position="204"/>
        <end position="221"/>
    </location>
</feature>
<dbReference type="PANTHER" id="PTHR37314">
    <property type="entry name" value="SLR0142 PROTEIN"/>
    <property type="match status" value="1"/>
</dbReference>
<feature type="transmembrane region" description="Helical" evidence="1">
    <location>
        <begin position="181"/>
        <end position="198"/>
    </location>
</feature>
<evidence type="ECO:0000313" key="3">
    <source>
        <dbReference type="Proteomes" id="UP001596050"/>
    </source>
</evidence>
<feature type="transmembrane region" description="Helical" evidence="1">
    <location>
        <begin position="12"/>
        <end position="36"/>
    </location>
</feature>
<dbReference type="InterPro" id="IPR010699">
    <property type="entry name" value="DUF1275"/>
</dbReference>
<dbReference type="PANTHER" id="PTHR37314:SF5">
    <property type="entry name" value="SLR0142 PROTEIN"/>
    <property type="match status" value="1"/>
</dbReference>
<protein>
    <submittedName>
        <fullName evidence="2">YoaK family protein</fullName>
    </submittedName>
</protein>
<keyword evidence="3" id="KW-1185">Reference proteome</keyword>
<dbReference type="Proteomes" id="UP001596050">
    <property type="component" value="Unassembled WGS sequence"/>
</dbReference>